<evidence type="ECO:0000256" key="5">
    <source>
        <dbReference type="ARBA" id="ARBA00023163"/>
    </source>
</evidence>
<dbReference type="PANTHER" id="PTHR47995:SF18">
    <property type="entry name" value="TRANSCRIPTION FACTOR MYB65"/>
    <property type="match status" value="1"/>
</dbReference>
<proteinExistence type="predicted"/>
<dbReference type="Proteomes" id="UP000236161">
    <property type="component" value="Unassembled WGS sequence"/>
</dbReference>
<feature type="domain" description="HTH myb-type" evidence="8">
    <location>
        <begin position="2"/>
        <end position="58"/>
    </location>
</feature>
<dbReference type="InterPro" id="IPR009057">
    <property type="entry name" value="Homeodomain-like_sf"/>
</dbReference>
<dbReference type="Gene3D" id="1.10.10.60">
    <property type="entry name" value="Homeodomain-like"/>
    <property type="match status" value="2"/>
</dbReference>
<dbReference type="PROSITE" id="PS50090">
    <property type="entry name" value="MYB_LIKE"/>
    <property type="match status" value="2"/>
</dbReference>
<accession>A0A2H9ZQS0</accession>
<feature type="domain" description="HTH myb-type" evidence="8">
    <location>
        <begin position="62"/>
        <end position="109"/>
    </location>
</feature>
<keyword evidence="6" id="KW-0539">Nucleus</keyword>
<dbReference type="EMBL" id="KZ454830">
    <property type="protein sequence ID" value="PKA45640.1"/>
    <property type="molecule type" value="Genomic_DNA"/>
</dbReference>
<evidence type="ECO:0000256" key="4">
    <source>
        <dbReference type="ARBA" id="ARBA00023125"/>
    </source>
</evidence>
<dbReference type="Pfam" id="PF00249">
    <property type="entry name" value="Myb_DNA-binding"/>
    <property type="match status" value="2"/>
</dbReference>
<evidence type="ECO:0000256" key="6">
    <source>
        <dbReference type="ARBA" id="ARBA00023242"/>
    </source>
</evidence>
<name>A0A2H9ZQS0_9ASPA</name>
<keyword evidence="10" id="KW-1185">Reference proteome</keyword>
<evidence type="ECO:0000313" key="10">
    <source>
        <dbReference type="Proteomes" id="UP000236161"/>
    </source>
</evidence>
<keyword evidence="5" id="KW-0804">Transcription</keyword>
<dbReference type="OrthoDB" id="2143914at2759"/>
<comment type="subcellular location">
    <subcellularLocation>
        <location evidence="1">Nucleus</location>
    </subcellularLocation>
</comment>
<evidence type="ECO:0000259" key="7">
    <source>
        <dbReference type="PROSITE" id="PS50090"/>
    </source>
</evidence>
<sequence length="212" mass="24506">MTSNTRKRPWSSAEDEKLIECVKQNGERNWPAVANFSGLSRDSKSCRLRWLNHLSPRHNNEPFTPEEECTIIQLHSIYGNKWSLMTKHLPGRSDNEIKNYWNTWLKRRSKANLPLYPSEIQSQLQNQTELSPSTTVAINMIRASLEMPHAHPPPSWDTHEQDDLSVFFDTFDEFLSPNSILVDSNDFEQGAIDAYNTDLSSTNHGEQLFNIF</sequence>
<feature type="domain" description="Myb-like" evidence="7">
    <location>
        <begin position="55"/>
        <end position="105"/>
    </location>
</feature>
<dbReference type="InterPro" id="IPR017930">
    <property type="entry name" value="Myb_dom"/>
</dbReference>
<keyword evidence="4" id="KW-0238">DNA-binding</keyword>
<protein>
    <submittedName>
        <fullName evidence="9">Transcription factor GAMYB</fullName>
    </submittedName>
</protein>
<evidence type="ECO:0000256" key="2">
    <source>
        <dbReference type="ARBA" id="ARBA00022737"/>
    </source>
</evidence>
<dbReference type="SMART" id="SM00717">
    <property type="entry name" value="SANT"/>
    <property type="match status" value="2"/>
</dbReference>
<dbReference type="InterPro" id="IPR001005">
    <property type="entry name" value="SANT/Myb"/>
</dbReference>
<dbReference type="GO" id="GO:0003677">
    <property type="term" value="F:DNA binding"/>
    <property type="evidence" value="ECO:0007669"/>
    <property type="project" value="UniProtKB-KW"/>
</dbReference>
<dbReference type="PROSITE" id="PS51294">
    <property type="entry name" value="HTH_MYB"/>
    <property type="match status" value="2"/>
</dbReference>
<dbReference type="GO" id="GO:0005634">
    <property type="term" value="C:nucleus"/>
    <property type="evidence" value="ECO:0007669"/>
    <property type="project" value="UniProtKB-SubCell"/>
</dbReference>
<evidence type="ECO:0000256" key="3">
    <source>
        <dbReference type="ARBA" id="ARBA00023015"/>
    </source>
</evidence>
<evidence type="ECO:0000313" key="9">
    <source>
        <dbReference type="EMBL" id="PKA45640.1"/>
    </source>
</evidence>
<keyword evidence="2" id="KW-0677">Repeat</keyword>
<organism evidence="9 10">
    <name type="scientific">Apostasia shenzhenica</name>
    <dbReference type="NCBI Taxonomy" id="1088818"/>
    <lineage>
        <taxon>Eukaryota</taxon>
        <taxon>Viridiplantae</taxon>
        <taxon>Streptophyta</taxon>
        <taxon>Embryophyta</taxon>
        <taxon>Tracheophyta</taxon>
        <taxon>Spermatophyta</taxon>
        <taxon>Magnoliopsida</taxon>
        <taxon>Liliopsida</taxon>
        <taxon>Asparagales</taxon>
        <taxon>Orchidaceae</taxon>
        <taxon>Apostasioideae</taxon>
        <taxon>Apostasia</taxon>
    </lineage>
</organism>
<gene>
    <name evidence="9" type="primary">GAM1</name>
    <name evidence="9" type="ORF">AXF42_Ash010980</name>
</gene>
<evidence type="ECO:0000259" key="8">
    <source>
        <dbReference type="PROSITE" id="PS51294"/>
    </source>
</evidence>
<feature type="domain" description="Myb-like" evidence="7">
    <location>
        <begin position="2"/>
        <end position="54"/>
    </location>
</feature>
<keyword evidence="3" id="KW-0805">Transcription regulation</keyword>
<reference evidence="9 10" key="1">
    <citation type="journal article" date="2017" name="Nature">
        <title>The Apostasia genome and the evolution of orchids.</title>
        <authorList>
            <person name="Zhang G.Q."/>
            <person name="Liu K.W."/>
            <person name="Li Z."/>
            <person name="Lohaus R."/>
            <person name="Hsiao Y.Y."/>
            <person name="Niu S.C."/>
            <person name="Wang J.Y."/>
            <person name="Lin Y.C."/>
            <person name="Xu Q."/>
            <person name="Chen L.J."/>
            <person name="Yoshida K."/>
            <person name="Fujiwara S."/>
            <person name="Wang Z.W."/>
            <person name="Zhang Y.Q."/>
            <person name="Mitsuda N."/>
            <person name="Wang M."/>
            <person name="Liu G.H."/>
            <person name="Pecoraro L."/>
            <person name="Huang H.X."/>
            <person name="Xiao X.J."/>
            <person name="Lin M."/>
            <person name="Wu X.Y."/>
            <person name="Wu W.L."/>
            <person name="Chen Y.Y."/>
            <person name="Chang S.B."/>
            <person name="Sakamoto S."/>
            <person name="Ohme-Takagi M."/>
            <person name="Yagi M."/>
            <person name="Zeng S.J."/>
            <person name="Shen C.Y."/>
            <person name="Yeh C.M."/>
            <person name="Luo Y.B."/>
            <person name="Tsai W.C."/>
            <person name="Van de Peer Y."/>
            <person name="Liu Z.J."/>
        </authorList>
    </citation>
    <scope>NUCLEOTIDE SEQUENCE [LARGE SCALE GENOMIC DNA]</scope>
    <source>
        <strain evidence="10">cv. Shenzhen</strain>
        <tissue evidence="9">Stem</tissue>
    </source>
</reference>
<dbReference type="SUPFAM" id="SSF46689">
    <property type="entry name" value="Homeodomain-like"/>
    <property type="match status" value="1"/>
</dbReference>
<dbReference type="CDD" id="cd00167">
    <property type="entry name" value="SANT"/>
    <property type="match status" value="2"/>
</dbReference>
<dbReference type="AlphaFoldDB" id="A0A2H9ZQS0"/>
<evidence type="ECO:0000256" key="1">
    <source>
        <dbReference type="ARBA" id="ARBA00004123"/>
    </source>
</evidence>
<dbReference type="PANTHER" id="PTHR47995">
    <property type="entry name" value="TRANSCRIPTION FACTOR MYB33-RELATED"/>
    <property type="match status" value="1"/>
</dbReference>